<dbReference type="EMBL" id="NJEU01000028">
    <property type="protein sequence ID" value="PHH83093.1"/>
    <property type="molecule type" value="Genomic_DNA"/>
</dbReference>
<comment type="caution">
    <text evidence="3">The sequence shown here is derived from an EMBL/GenBank/DDBJ whole genome shotgun (WGS) entry which is preliminary data.</text>
</comment>
<evidence type="ECO:0000313" key="3">
    <source>
        <dbReference type="EMBL" id="PHH83093.1"/>
    </source>
</evidence>
<dbReference type="InterPro" id="IPR050546">
    <property type="entry name" value="Glycosyl_Hydrlase_16"/>
</dbReference>
<evidence type="ECO:0000259" key="2">
    <source>
        <dbReference type="PROSITE" id="PS51762"/>
    </source>
</evidence>
<dbReference type="Gene3D" id="2.60.120.200">
    <property type="match status" value="1"/>
</dbReference>
<dbReference type="GO" id="GO:0004553">
    <property type="term" value="F:hydrolase activity, hydrolyzing O-glycosyl compounds"/>
    <property type="evidence" value="ECO:0007669"/>
    <property type="project" value="InterPro"/>
</dbReference>
<dbReference type="CDD" id="cd02182">
    <property type="entry name" value="GH16_Strep_laminarinase_like"/>
    <property type="match status" value="1"/>
</dbReference>
<evidence type="ECO:0000313" key="4">
    <source>
        <dbReference type="Proteomes" id="UP000224854"/>
    </source>
</evidence>
<dbReference type="PROSITE" id="PS51762">
    <property type="entry name" value="GH16_2"/>
    <property type="match status" value="1"/>
</dbReference>
<feature type="signal peptide" evidence="1">
    <location>
        <begin position="1"/>
        <end position="15"/>
    </location>
</feature>
<feature type="domain" description="GH16" evidence="2">
    <location>
        <begin position="12"/>
        <end position="281"/>
    </location>
</feature>
<dbReference type="InterPro" id="IPR000757">
    <property type="entry name" value="Beta-glucanase-like"/>
</dbReference>
<name>A0A2C5ZTE6_9HYPO</name>
<gene>
    <name evidence="3" type="ORF">CDD82_3628</name>
</gene>
<organism evidence="3 4">
    <name type="scientific">Ophiocordyceps australis</name>
    <dbReference type="NCBI Taxonomy" id="1399860"/>
    <lineage>
        <taxon>Eukaryota</taxon>
        <taxon>Fungi</taxon>
        <taxon>Dikarya</taxon>
        <taxon>Ascomycota</taxon>
        <taxon>Pezizomycotina</taxon>
        <taxon>Sordariomycetes</taxon>
        <taxon>Hypocreomycetidae</taxon>
        <taxon>Hypocreales</taxon>
        <taxon>Ophiocordycipitaceae</taxon>
        <taxon>Ophiocordyceps</taxon>
    </lineage>
</organism>
<evidence type="ECO:0000256" key="1">
    <source>
        <dbReference type="SAM" id="SignalP"/>
    </source>
</evidence>
<proteinExistence type="predicted"/>
<protein>
    <recommendedName>
        <fullName evidence="2">GH16 domain-containing protein</fullName>
    </recommendedName>
</protein>
<feature type="chain" id="PRO_5012812783" description="GH16 domain-containing protein" evidence="1">
    <location>
        <begin position="16"/>
        <end position="281"/>
    </location>
</feature>
<dbReference type="SUPFAM" id="SSF49899">
    <property type="entry name" value="Concanavalin A-like lectins/glucanases"/>
    <property type="match status" value="1"/>
</dbReference>
<dbReference type="GO" id="GO:0005975">
    <property type="term" value="P:carbohydrate metabolic process"/>
    <property type="evidence" value="ECO:0007669"/>
    <property type="project" value="InterPro"/>
</dbReference>
<keyword evidence="4" id="KW-1185">Reference proteome</keyword>
<reference evidence="3 4" key="1">
    <citation type="submission" date="2017-06" db="EMBL/GenBank/DDBJ databases">
        <title>Ant-infecting Ophiocordyceps genomes reveal a high diversity of potential behavioral manipulation genes and a possible major role for enterotoxins.</title>
        <authorList>
            <person name="De Bekker C."/>
            <person name="Evans H.C."/>
            <person name="Brachmann A."/>
            <person name="Hughes D.P."/>
        </authorList>
    </citation>
    <scope>NUCLEOTIDE SEQUENCE [LARGE SCALE GENOMIC DNA]</scope>
    <source>
        <strain evidence="3 4">1348a</strain>
    </source>
</reference>
<sequence>MILSVLLGLLSATYAWEAPQYAYMSRIWQETFAGPNGAAPNQGNWNIITGDLGVNKELQTYTGNSRNLQVSGGSTLQIIPWRDGSARQGWTSGRIESKYVFAPAGGKLTRIEAVVRFGGNDPSRKQGIWPAFWMLGDGIRHGVPWPACGEVDIMETINGQLVGHGTVHCDVFPGGSCNEGTGITGSIGIPNQDWQTWRVEFERRPGNWRDESVSWYMNGQLFHQVKGYQFSDSVWASLCHNPFYIILNLAVGGNWPGYPDANTLDGWGSMMEVGYVAHYTT</sequence>
<dbReference type="Pfam" id="PF26113">
    <property type="entry name" value="GH16_XgeA"/>
    <property type="match status" value="1"/>
</dbReference>
<accession>A0A2C5ZTE6</accession>
<dbReference type="InterPro" id="IPR013320">
    <property type="entry name" value="ConA-like_dom_sf"/>
</dbReference>
<dbReference type="OrthoDB" id="192832at2759"/>
<keyword evidence="1" id="KW-0732">Signal</keyword>
<dbReference type="Proteomes" id="UP000224854">
    <property type="component" value="Unassembled WGS sequence"/>
</dbReference>
<dbReference type="PANTHER" id="PTHR10963:SF60">
    <property type="entry name" value="GRAM-NEGATIVE BACTERIA-BINDING PROTEIN 1-RELATED"/>
    <property type="match status" value="1"/>
</dbReference>
<dbReference type="AlphaFoldDB" id="A0A2C5ZTE6"/>
<dbReference type="PANTHER" id="PTHR10963">
    <property type="entry name" value="GLYCOSYL HYDROLASE-RELATED"/>
    <property type="match status" value="1"/>
</dbReference>